<dbReference type="SUPFAM" id="SSF53756">
    <property type="entry name" value="UDP-Glycosyltransferase/glycogen phosphorylase"/>
    <property type="match status" value="1"/>
</dbReference>
<dbReference type="GO" id="GO:0016740">
    <property type="term" value="F:transferase activity"/>
    <property type="evidence" value="ECO:0007669"/>
    <property type="project" value="UniProtKB-KW"/>
</dbReference>
<reference evidence="2" key="1">
    <citation type="submission" date="2016-10" db="EMBL/GenBank/DDBJ databases">
        <authorList>
            <person name="Varghese N."/>
            <person name="Submissions S."/>
        </authorList>
    </citation>
    <scope>NUCLEOTIDE SEQUENCE [LARGE SCALE GENOMIC DNA]</scope>
    <source>
        <strain evidence="2">CGMCC 4.3525</strain>
    </source>
</reference>
<dbReference type="Proteomes" id="UP000199352">
    <property type="component" value="Unassembled WGS sequence"/>
</dbReference>
<keyword evidence="1" id="KW-0808">Transferase</keyword>
<proteinExistence type="predicted"/>
<name>A0A1H9WKB8_9PSEU</name>
<evidence type="ECO:0000313" key="2">
    <source>
        <dbReference type="Proteomes" id="UP000199352"/>
    </source>
</evidence>
<protein>
    <submittedName>
        <fullName evidence="1">N-glycosyltransferase</fullName>
    </submittedName>
</protein>
<accession>A0A1H9WKB8</accession>
<dbReference type="STRING" id="402600.SAMN05216188_1368"/>
<dbReference type="Gene3D" id="3.40.50.2000">
    <property type="entry name" value="Glycogen Phosphorylase B"/>
    <property type="match status" value="1"/>
</dbReference>
<evidence type="ECO:0000313" key="1">
    <source>
        <dbReference type="EMBL" id="SES34382.1"/>
    </source>
</evidence>
<organism evidence="1 2">
    <name type="scientific">Lentzea xinjiangensis</name>
    <dbReference type="NCBI Taxonomy" id="402600"/>
    <lineage>
        <taxon>Bacteria</taxon>
        <taxon>Bacillati</taxon>
        <taxon>Actinomycetota</taxon>
        <taxon>Actinomycetes</taxon>
        <taxon>Pseudonocardiales</taxon>
        <taxon>Pseudonocardiaceae</taxon>
        <taxon>Lentzea</taxon>
    </lineage>
</organism>
<dbReference type="AlphaFoldDB" id="A0A1H9WKB8"/>
<keyword evidence="2" id="KW-1185">Reference proteome</keyword>
<sequence>MNGAHYRVTPNPDVIVRSTLEFGGVLAAEVLGVPRASVAIGGAINVISPPSTLAPLMAPLRASFGLPPDPTGEANFRHLHACLMPETYDAAEAAVPHSRFYRHENPGRRGDALPPALAELPTDKPWVFASLGTLAAFASDGLSLLKSVVTALARLDCVAVVSTGRDVAHEVFGALPSTVVESVPSRFCWSAAISSSRTPVTTASVKRCAVAFRSSARRCSRNSRTTHAGVWKPASASSCTPKP</sequence>
<gene>
    <name evidence="1" type="ORF">SAMN05216188_1368</name>
</gene>
<dbReference type="EMBL" id="FOFR01000036">
    <property type="protein sequence ID" value="SES34382.1"/>
    <property type="molecule type" value="Genomic_DNA"/>
</dbReference>